<dbReference type="GO" id="GO:0016787">
    <property type="term" value="F:hydrolase activity"/>
    <property type="evidence" value="ECO:0007669"/>
    <property type="project" value="UniProtKB-KW"/>
</dbReference>
<dbReference type="RefSeq" id="WP_157012394.1">
    <property type="nucleotide sequence ID" value="NZ_JARFIT010000006.1"/>
</dbReference>
<proteinExistence type="predicted"/>
<comment type="caution">
    <text evidence="2">The sequence shown here is derived from an EMBL/GenBank/DDBJ whole genome shotgun (WGS) entry which is preliminary data.</text>
</comment>
<organism evidence="2 3">
    <name type="scientific">Adlercreutzia rubneri</name>
    <dbReference type="NCBI Taxonomy" id="2916441"/>
    <lineage>
        <taxon>Bacteria</taxon>
        <taxon>Bacillati</taxon>
        <taxon>Actinomycetota</taxon>
        <taxon>Coriobacteriia</taxon>
        <taxon>Eggerthellales</taxon>
        <taxon>Eggerthellaceae</taxon>
        <taxon>Adlercreutzia</taxon>
    </lineage>
</organism>
<dbReference type="SUPFAM" id="SSF53474">
    <property type="entry name" value="alpha/beta-Hydrolases"/>
    <property type="match status" value="1"/>
</dbReference>
<dbReference type="Proteomes" id="UP000488839">
    <property type="component" value="Unassembled WGS sequence"/>
</dbReference>
<keyword evidence="2" id="KW-0378">Hydrolase</keyword>
<dbReference type="AlphaFoldDB" id="A0A7K1T4K1"/>
<dbReference type="PANTHER" id="PTHR43194:SF2">
    <property type="entry name" value="PEROXISOMAL MEMBRANE PROTEIN LPX1"/>
    <property type="match status" value="1"/>
</dbReference>
<accession>A0A7K1T4K1</accession>
<dbReference type="Gene3D" id="3.40.50.1820">
    <property type="entry name" value="alpha/beta hydrolase"/>
    <property type="match status" value="1"/>
</dbReference>
<dbReference type="EMBL" id="WPOO01000006">
    <property type="protein sequence ID" value="MVN58565.1"/>
    <property type="molecule type" value="Genomic_DNA"/>
</dbReference>
<gene>
    <name evidence="2" type="ORF">GO707_04920</name>
</gene>
<keyword evidence="3" id="KW-1185">Reference proteome</keyword>
<evidence type="ECO:0000313" key="2">
    <source>
        <dbReference type="EMBL" id="MVN58565.1"/>
    </source>
</evidence>
<protein>
    <submittedName>
        <fullName evidence="2">Alpha/beta fold hydrolase</fullName>
    </submittedName>
</protein>
<dbReference type="Pfam" id="PF12697">
    <property type="entry name" value="Abhydrolase_6"/>
    <property type="match status" value="1"/>
</dbReference>
<dbReference type="PANTHER" id="PTHR43194">
    <property type="entry name" value="HYDROLASE ALPHA/BETA FOLD FAMILY"/>
    <property type="match status" value="1"/>
</dbReference>
<evidence type="ECO:0000313" key="3">
    <source>
        <dbReference type="Proteomes" id="UP000488839"/>
    </source>
</evidence>
<name>A0A7K1T4K1_9ACTN</name>
<evidence type="ECO:0000259" key="1">
    <source>
        <dbReference type="Pfam" id="PF12697"/>
    </source>
</evidence>
<dbReference type="InterPro" id="IPR050228">
    <property type="entry name" value="Carboxylesterase_BioH"/>
</dbReference>
<feature type="domain" description="AB hydrolase-1" evidence="1">
    <location>
        <begin position="28"/>
        <end position="260"/>
    </location>
</feature>
<dbReference type="InterPro" id="IPR000073">
    <property type="entry name" value="AB_hydrolase_1"/>
</dbReference>
<reference evidence="2 3" key="1">
    <citation type="submission" date="2019-11" db="EMBL/GenBank/DDBJ databases">
        <title>Whole genome shotgun sequencing (WGS) data from Adlercreutzia equolifaciens ResAG-91, Eggerthella lenta MRI-F36, MRI-F37, MRI-F40, ResAG-49, ResAG-88, ResAG-121, ResAG-145, and Gordonibacter sp. ResAG-5, ResAG-26, ResAG-43, ResAG-50, ResAG-59.</title>
        <authorList>
            <person name="Stoll D.A."/>
            <person name="Danylec N."/>
            <person name="Franz C.M.A.P."/>
            <person name="Huch M."/>
        </authorList>
    </citation>
    <scope>NUCLEOTIDE SEQUENCE [LARGE SCALE GENOMIC DNA]</scope>
    <source>
        <strain evidence="2 3">ResAG-91</strain>
    </source>
</reference>
<sequence>MRQKSFDTGRGNIVYWVSDEPDVARPWLVFLPGLTADHRLFEGQIEHFESCANCLVWDAPAHGLSRPFPLDFSLEDMARWLGDVLDAEGAADPLLVGQSLGGYVAQVFDVLFPGRARGIVSVDSAPLGRSYYKSWELACLPFVTRMFRLYPWETLQKASSEGNAATEAGRAIMVAMMADYSKDEYCLLSTHGFAMLADVVRSDDYAAPAAPLTLIVGERDNTGFIRKYNELWSQRTGQPIHWIEGAAHNANTDNPQAVNAIIEKVLAVGA</sequence>
<dbReference type="InterPro" id="IPR029058">
    <property type="entry name" value="AB_hydrolase_fold"/>
</dbReference>